<accession>A0AC34QB49</accession>
<sequence>MKLNLFGIVIILLLALATAQFNPQQRARPIRRGVSIKRVFRQRPHTRPVGPPRQQVSFIGTETGQMPGIRPPKGVAEQLNRAKLKDFKQLGQFLLQRRVHA</sequence>
<reference evidence="2" key="1">
    <citation type="submission" date="2022-11" db="UniProtKB">
        <authorList>
            <consortium name="WormBaseParasite"/>
        </authorList>
    </citation>
    <scope>IDENTIFICATION</scope>
</reference>
<dbReference type="Proteomes" id="UP000887576">
    <property type="component" value="Unplaced"/>
</dbReference>
<protein>
    <submittedName>
        <fullName evidence="2">Uncharacterized protein</fullName>
    </submittedName>
</protein>
<proteinExistence type="predicted"/>
<evidence type="ECO:0000313" key="1">
    <source>
        <dbReference type="Proteomes" id="UP000887576"/>
    </source>
</evidence>
<organism evidence="1 2">
    <name type="scientific">Panagrolaimus sp. JU765</name>
    <dbReference type="NCBI Taxonomy" id="591449"/>
    <lineage>
        <taxon>Eukaryota</taxon>
        <taxon>Metazoa</taxon>
        <taxon>Ecdysozoa</taxon>
        <taxon>Nematoda</taxon>
        <taxon>Chromadorea</taxon>
        <taxon>Rhabditida</taxon>
        <taxon>Tylenchina</taxon>
        <taxon>Panagrolaimomorpha</taxon>
        <taxon>Panagrolaimoidea</taxon>
        <taxon>Panagrolaimidae</taxon>
        <taxon>Panagrolaimus</taxon>
    </lineage>
</organism>
<name>A0AC34QB49_9BILA</name>
<evidence type="ECO:0000313" key="2">
    <source>
        <dbReference type="WBParaSite" id="JU765_v2.g14871.t1"/>
    </source>
</evidence>
<dbReference type="WBParaSite" id="JU765_v2.g14871.t1">
    <property type="protein sequence ID" value="JU765_v2.g14871.t1"/>
    <property type="gene ID" value="JU765_v2.g14871"/>
</dbReference>